<dbReference type="EMBL" id="FAXN01000047">
    <property type="protein sequence ID" value="CUV65838.1"/>
    <property type="molecule type" value="Genomic_DNA"/>
</dbReference>
<gene>
    <name evidence="1" type="ORF">BN3087_460011</name>
</gene>
<sequence length="213" mass="24617">MASQISMDEVAKCVLDGLENAHKEYFKWSDGEYIWSAPEYLLTVNIAKELKKSKEVKYLTLEDNVEYILENANVECKGEIHKALRKDGRFDIVLWGSDKEPTPPIAIVEVKNKVYCFGRIEEDIERIKQTLLMMQSTIEFGLMAFYATNTYKGLDNNFNGLVEGLLKNTQECLNGKSGKEQFCIEKFERHIQDKDNIIDGNVYRPIVFKIQKK</sequence>
<evidence type="ECO:0000313" key="1">
    <source>
        <dbReference type="EMBL" id="CUV65838.1"/>
    </source>
</evidence>
<proteinExistence type="predicted"/>
<organism evidence="1">
    <name type="scientific">Sulfurovum sp. enrichment culture clone C5</name>
    <dbReference type="NCBI Taxonomy" id="497650"/>
    <lineage>
        <taxon>Bacteria</taxon>
        <taxon>Pseudomonadati</taxon>
        <taxon>Campylobacterota</taxon>
        <taxon>Epsilonproteobacteria</taxon>
        <taxon>Campylobacterales</taxon>
        <taxon>Sulfurovaceae</taxon>
        <taxon>Sulfurovum</taxon>
        <taxon>environmental samples</taxon>
    </lineage>
</organism>
<reference evidence="1" key="1">
    <citation type="submission" date="2015-11" db="EMBL/GenBank/DDBJ databases">
        <authorList>
            <person name="Zhang Y."/>
            <person name="Guo Z."/>
        </authorList>
    </citation>
    <scope>NUCLEOTIDE SEQUENCE</scope>
    <source>
        <strain evidence="1">BN30871</strain>
    </source>
</reference>
<accession>A0A0S4XP39</accession>
<protein>
    <submittedName>
        <fullName evidence="1">Uncharacterized protein</fullName>
    </submittedName>
</protein>
<name>A0A0S4XP39_9BACT</name>
<dbReference type="AlphaFoldDB" id="A0A0S4XP39"/>